<dbReference type="AlphaFoldDB" id="R7APJ7"/>
<accession>R7APJ7</accession>
<dbReference type="Proteomes" id="UP000018141">
    <property type="component" value="Unassembled WGS sequence"/>
</dbReference>
<dbReference type="EMBL" id="CBHH010000049">
    <property type="protein sequence ID" value="CDD57454.1"/>
    <property type="molecule type" value="Genomic_DNA"/>
</dbReference>
<sequence>MKLRVPDYYKEFRCIDKDCTDTCCAGWEVDVDEEAYAYYETVGGEFGKRLASVMSREGGCHFILKPDKDCPFLNATGLCDLYTELGEDKLCETCAMYPRFVEEYGNIREMGIALSCKTAANLILTYEGKAGFETMEDGKPLTSYNDIEPEFYFALMQSRRVAYAIVQNRAYDIRERIAVLMHYAEKLQKSINVHRYSYIHEINAMYTVPGDDIYADVRTEKFDEVIAKLRRKYIDWSGAKKKSMPNACGYYKHTGSLLAIFDSMEMVKGEFHEFIAADRDCFGRMHDAVDASLTDVKNYISSVRRFWASYPECNMQYEHVMVYYIFRYFLKAVYDYDLLGKVKLAVTGYLMVVEMDVVRFIKNDYTMQLTDQIEITHLYSREVEHSDENFAQLDEMYGTAEEFGCERLYRSVLAPLE</sequence>
<organism evidence="1 2">
    <name type="scientific">Bacteroides pectinophilus CAG:437</name>
    <dbReference type="NCBI Taxonomy" id="1263051"/>
    <lineage>
        <taxon>Bacteria</taxon>
        <taxon>Bacillati</taxon>
        <taxon>Bacillota</taxon>
        <taxon>Clostridia</taxon>
        <taxon>Eubacteriales</taxon>
    </lineage>
</organism>
<evidence type="ECO:0000313" key="2">
    <source>
        <dbReference type="Proteomes" id="UP000018141"/>
    </source>
</evidence>
<evidence type="ECO:0008006" key="3">
    <source>
        <dbReference type="Google" id="ProtNLM"/>
    </source>
</evidence>
<gene>
    <name evidence="1" type="ORF">BN656_01629</name>
</gene>
<proteinExistence type="predicted"/>
<protein>
    <recommendedName>
        <fullName evidence="3">FliB family protein</fullName>
    </recommendedName>
</protein>
<reference evidence="1" key="1">
    <citation type="submission" date="2012-11" db="EMBL/GenBank/DDBJ databases">
        <title>Dependencies among metagenomic species, viruses, plasmids and units of genetic variation.</title>
        <authorList>
            <person name="Nielsen H.B."/>
            <person name="Almeida M."/>
            <person name="Juncker A.S."/>
            <person name="Rasmussen S."/>
            <person name="Li J."/>
            <person name="Sunagawa S."/>
            <person name="Plichta D."/>
            <person name="Gautier L."/>
            <person name="Le Chatelier E."/>
            <person name="Peletier E."/>
            <person name="Bonde I."/>
            <person name="Nielsen T."/>
            <person name="Manichanh C."/>
            <person name="Arumugam M."/>
            <person name="Batto J."/>
            <person name="Santos M.B.Q.D."/>
            <person name="Blom N."/>
            <person name="Borruel N."/>
            <person name="Burgdorf K.S."/>
            <person name="Boumezbeur F."/>
            <person name="Casellas F."/>
            <person name="Dore J."/>
            <person name="Guarner F."/>
            <person name="Hansen T."/>
            <person name="Hildebrand F."/>
            <person name="Kaas R.S."/>
            <person name="Kennedy S."/>
            <person name="Kristiansen K."/>
            <person name="Kultima J.R."/>
            <person name="Leonard P."/>
            <person name="Levenez F."/>
            <person name="Lund O."/>
            <person name="Moumen B."/>
            <person name="Le Paslier D."/>
            <person name="Pons N."/>
            <person name="Pedersen O."/>
            <person name="Prifti E."/>
            <person name="Qin J."/>
            <person name="Raes J."/>
            <person name="Tap J."/>
            <person name="Tims S."/>
            <person name="Ussery D.W."/>
            <person name="Yamada T."/>
            <person name="MetaHit consortium"/>
            <person name="Renault P."/>
            <person name="Sicheritz-Ponten T."/>
            <person name="Bork P."/>
            <person name="Wang J."/>
            <person name="Brunak S."/>
            <person name="Ehrlich S.D."/>
        </authorList>
    </citation>
    <scope>NUCLEOTIDE SEQUENCE [LARGE SCALE GENOMIC DNA]</scope>
</reference>
<name>R7APJ7_9FIRM</name>
<comment type="caution">
    <text evidence="1">The sequence shown here is derived from an EMBL/GenBank/DDBJ whole genome shotgun (WGS) entry which is preliminary data.</text>
</comment>
<evidence type="ECO:0000313" key="1">
    <source>
        <dbReference type="EMBL" id="CDD57454.1"/>
    </source>
</evidence>
<dbReference type="NCBIfam" id="NF038110">
    <property type="entry name" value="Lys_methyl_FliB"/>
    <property type="match status" value="1"/>
</dbReference>